<feature type="transmembrane region" description="Helical" evidence="1">
    <location>
        <begin position="230"/>
        <end position="248"/>
    </location>
</feature>
<feature type="transmembrane region" description="Helical" evidence="1">
    <location>
        <begin position="430"/>
        <end position="450"/>
    </location>
</feature>
<feature type="transmembrane region" description="Helical" evidence="1">
    <location>
        <begin position="121"/>
        <end position="141"/>
    </location>
</feature>
<feature type="transmembrane region" description="Helical" evidence="1">
    <location>
        <begin position="279"/>
        <end position="300"/>
    </location>
</feature>
<feature type="transmembrane region" description="Helical" evidence="1">
    <location>
        <begin position="97"/>
        <end position="115"/>
    </location>
</feature>
<dbReference type="RefSeq" id="WP_256421280.1">
    <property type="nucleotide sequence ID" value="NZ_JANHDI010000007.1"/>
</dbReference>
<feature type="transmembrane region" description="Helical" evidence="1">
    <location>
        <begin position="307"/>
        <end position="323"/>
    </location>
</feature>
<gene>
    <name evidence="2" type="ORF">ACFSBX_02965</name>
</gene>
<dbReference type="AlphaFoldDB" id="A0ABD6CJV3"/>
<protein>
    <recommendedName>
        <fullName evidence="4">Glycosyltransferase RgtA/B/C/D-like domain-containing protein</fullName>
    </recommendedName>
</protein>
<evidence type="ECO:0000256" key="1">
    <source>
        <dbReference type="SAM" id="Phobius"/>
    </source>
</evidence>
<organism evidence="2 3">
    <name type="scientific">Halobellus rarus</name>
    <dbReference type="NCBI Taxonomy" id="1126237"/>
    <lineage>
        <taxon>Archaea</taxon>
        <taxon>Methanobacteriati</taxon>
        <taxon>Methanobacteriota</taxon>
        <taxon>Stenosarchaea group</taxon>
        <taxon>Halobacteria</taxon>
        <taxon>Halobacteriales</taxon>
        <taxon>Haloferacaceae</taxon>
        <taxon>Halobellus</taxon>
    </lineage>
</organism>
<name>A0ABD6CJV3_9EURY</name>
<feature type="transmembrane region" description="Helical" evidence="1">
    <location>
        <begin position="488"/>
        <end position="507"/>
    </location>
</feature>
<dbReference type="Proteomes" id="UP001597085">
    <property type="component" value="Unassembled WGS sequence"/>
</dbReference>
<feature type="transmembrane region" description="Helical" evidence="1">
    <location>
        <begin position="255"/>
        <end position="273"/>
    </location>
</feature>
<accession>A0ABD6CJV3</accession>
<feature type="transmembrane region" description="Helical" evidence="1">
    <location>
        <begin position="38"/>
        <end position="57"/>
    </location>
</feature>
<feature type="transmembrane region" description="Helical" evidence="1">
    <location>
        <begin position="362"/>
        <end position="385"/>
    </location>
</feature>
<keyword evidence="3" id="KW-1185">Reference proteome</keyword>
<feature type="transmembrane region" description="Helical" evidence="1">
    <location>
        <begin position="204"/>
        <end position="224"/>
    </location>
</feature>
<sequence>MVHVYPRIILRLFLPAALLLALITSVTAFQLLGPVAGIKSGYILIGLLFAVVLYLAVGAREFETGWDAEGIGSDWKSDAGGRSEFAWFGSAVSPYKLVLVFVCVLVAAVAAADAVPGIDASAVRTGAIVVGLPVGYSALILQLRRGVPTREFLAQAVALYALDPLTKYLSTAFYFGRGDIPKHVHYIDLVATTGTWRSIPELSFYHYFPGLQTLGGSISLLTGFPAYDSLMLTGIVTYAIVICVSYLLARLLFSAQPIALCVALGTSMLAPIHRYSVYFYPQAFAVALVLILVFLSVRYIDADSTGYVEYLLLSAPLVVALWFTHHLTVVLFVPILLCLVAIPILAERVFGVGDMIRPRIPVLAIWVLGSVQYWLAQGVFVSSLLDSVANVFSQGEIAESEAGATIEALGTEIPEPSVGEAVLSLASAGGIYNILLVCALAFGVVCIVRAPARYRRAGGFVAVGLLGSVLMLRIPIDIHGLTRIQLPLSVFVAFLVGGGIYAVVSARNVPVKRIAPGLFVFVLLATAGPAVVSDDLYDLHSGPDLWETRTLPEPQKEFTATEMESFRQSAAYAERYDVTVETDWPSSIGLSRYGTDSEQFAVDDGRIRTEEELLLYRQRWTDHSVRLIPEQASLVTLLVSEEWLGETVRTENKVYTTGEVGLLADHSDGSQFERANP</sequence>
<reference evidence="2 3" key="1">
    <citation type="journal article" date="2019" name="Int. J. Syst. Evol. Microbiol.">
        <title>The Global Catalogue of Microorganisms (GCM) 10K type strain sequencing project: providing services to taxonomists for standard genome sequencing and annotation.</title>
        <authorList>
            <consortium name="The Broad Institute Genomics Platform"/>
            <consortium name="The Broad Institute Genome Sequencing Center for Infectious Disease"/>
            <person name="Wu L."/>
            <person name="Ma J."/>
        </authorList>
    </citation>
    <scope>NUCLEOTIDE SEQUENCE [LARGE SCALE GENOMIC DNA]</scope>
    <source>
        <strain evidence="2 3">CGMCC 1.12121</strain>
    </source>
</reference>
<evidence type="ECO:0008006" key="4">
    <source>
        <dbReference type="Google" id="ProtNLM"/>
    </source>
</evidence>
<keyword evidence="1" id="KW-0472">Membrane</keyword>
<feature type="transmembrane region" description="Helical" evidence="1">
    <location>
        <begin position="457"/>
        <end position="476"/>
    </location>
</feature>
<proteinExistence type="predicted"/>
<feature type="transmembrane region" description="Helical" evidence="1">
    <location>
        <begin position="329"/>
        <end position="350"/>
    </location>
</feature>
<keyword evidence="1" id="KW-0812">Transmembrane</keyword>
<evidence type="ECO:0000313" key="2">
    <source>
        <dbReference type="EMBL" id="MFD1597917.1"/>
    </source>
</evidence>
<feature type="transmembrane region" description="Helical" evidence="1">
    <location>
        <begin position="514"/>
        <end position="532"/>
    </location>
</feature>
<keyword evidence="1" id="KW-1133">Transmembrane helix</keyword>
<dbReference type="EMBL" id="JBHUDK010000002">
    <property type="protein sequence ID" value="MFD1597917.1"/>
    <property type="molecule type" value="Genomic_DNA"/>
</dbReference>
<comment type="caution">
    <text evidence="2">The sequence shown here is derived from an EMBL/GenBank/DDBJ whole genome shotgun (WGS) entry which is preliminary data.</text>
</comment>
<evidence type="ECO:0000313" key="3">
    <source>
        <dbReference type="Proteomes" id="UP001597085"/>
    </source>
</evidence>